<evidence type="ECO:0000256" key="2">
    <source>
        <dbReference type="ARBA" id="ARBA00023015"/>
    </source>
</evidence>
<dbReference type="AlphaFoldDB" id="A0A368XKL5"/>
<dbReference type="GO" id="GO:0000976">
    <property type="term" value="F:transcription cis-regulatory region binding"/>
    <property type="evidence" value="ECO:0007669"/>
    <property type="project" value="TreeGrafter"/>
</dbReference>
<keyword evidence="4" id="KW-0804">Transcription</keyword>
<dbReference type="SUPFAM" id="SSF53850">
    <property type="entry name" value="Periplasmic binding protein-like II"/>
    <property type="match status" value="1"/>
</dbReference>
<sequence>MLIRSLRAFLALHRCGTVVGAAEKVHLSQAAVSVQLKNMESELGVALFVRTKRSLDFTPAGHMLVPLAEQMVSIYEEMKALKAGRPVGGVLSLGVINSALGGVLPELLRDMTQRNPGLEVKVVAGISGELVAQVDRGTLDMAIVTQPPKRFPTNLAVHHLYSEPFALLTPAEEPCDDIVRALHSSRPYIAFDRGTWAGQLIDEYRLKRGVMTRPGMELNSLDAIAGLVRRGLGTSIVPLIRGASWHESPDLHVVRLPNFERPVSLVSRVADQRDTLRVALLACFETAQGLGMGDGAETHVPAATGTGIYEHFGDPH</sequence>
<dbReference type="Proteomes" id="UP000252884">
    <property type="component" value="Unassembled WGS sequence"/>
</dbReference>
<keyword evidence="3 6" id="KW-0238">DNA-binding</keyword>
<dbReference type="GO" id="GO:0003700">
    <property type="term" value="F:DNA-binding transcription factor activity"/>
    <property type="evidence" value="ECO:0007669"/>
    <property type="project" value="InterPro"/>
</dbReference>
<evidence type="ECO:0000313" key="6">
    <source>
        <dbReference type="EMBL" id="RCW68571.1"/>
    </source>
</evidence>
<reference evidence="6 7" key="1">
    <citation type="submission" date="2018-07" db="EMBL/GenBank/DDBJ databases">
        <title>Genomic Encyclopedia of Type Strains, Phase IV (KMG-IV): sequencing the most valuable type-strain genomes for metagenomic binning, comparative biology and taxonomic classification.</title>
        <authorList>
            <person name="Goeker M."/>
        </authorList>
    </citation>
    <scope>NUCLEOTIDE SEQUENCE [LARGE SCALE GENOMIC DNA]</scope>
    <source>
        <strain evidence="6 7">DSM 21634</strain>
    </source>
</reference>
<evidence type="ECO:0000256" key="1">
    <source>
        <dbReference type="ARBA" id="ARBA00009437"/>
    </source>
</evidence>
<feature type="domain" description="HTH lysR-type" evidence="5">
    <location>
        <begin position="1"/>
        <end position="58"/>
    </location>
</feature>
<dbReference type="EMBL" id="QPJK01000007">
    <property type="protein sequence ID" value="RCW68571.1"/>
    <property type="molecule type" value="Genomic_DNA"/>
</dbReference>
<dbReference type="RefSeq" id="WP_114470111.1">
    <property type="nucleotide sequence ID" value="NZ_QPJK01000007.1"/>
</dbReference>
<comment type="caution">
    <text evidence="6">The sequence shown here is derived from an EMBL/GenBank/DDBJ whole genome shotgun (WGS) entry which is preliminary data.</text>
</comment>
<evidence type="ECO:0000256" key="3">
    <source>
        <dbReference type="ARBA" id="ARBA00023125"/>
    </source>
</evidence>
<dbReference type="Pfam" id="PF03466">
    <property type="entry name" value="LysR_substrate"/>
    <property type="match status" value="1"/>
</dbReference>
<organism evidence="6 7">
    <name type="scientific">Pseudorhodoferax soli</name>
    <dbReference type="NCBI Taxonomy" id="545864"/>
    <lineage>
        <taxon>Bacteria</taxon>
        <taxon>Pseudomonadati</taxon>
        <taxon>Pseudomonadota</taxon>
        <taxon>Betaproteobacteria</taxon>
        <taxon>Burkholderiales</taxon>
        <taxon>Comamonadaceae</taxon>
    </lineage>
</organism>
<comment type="similarity">
    <text evidence="1">Belongs to the LysR transcriptional regulatory family.</text>
</comment>
<dbReference type="PROSITE" id="PS50931">
    <property type="entry name" value="HTH_LYSR"/>
    <property type="match status" value="1"/>
</dbReference>
<dbReference type="Gene3D" id="1.10.10.10">
    <property type="entry name" value="Winged helix-like DNA-binding domain superfamily/Winged helix DNA-binding domain"/>
    <property type="match status" value="1"/>
</dbReference>
<dbReference type="SUPFAM" id="SSF46785">
    <property type="entry name" value="Winged helix' DNA-binding domain"/>
    <property type="match status" value="1"/>
</dbReference>
<name>A0A368XKL5_9BURK</name>
<keyword evidence="7" id="KW-1185">Reference proteome</keyword>
<dbReference type="Pfam" id="PF00126">
    <property type="entry name" value="HTH_1"/>
    <property type="match status" value="1"/>
</dbReference>
<evidence type="ECO:0000256" key="4">
    <source>
        <dbReference type="ARBA" id="ARBA00023163"/>
    </source>
</evidence>
<proteinExistence type="inferred from homology"/>
<dbReference type="PANTHER" id="PTHR30126">
    <property type="entry name" value="HTH-TYPE TRANSCRIPTIONAL REGULATOR"/>
    <property type="match status" value="1"/>
</dbReference>
<evidence type="ECO:0000259" key="5">
    <source>
        <dbReference type="PROSITE" id="PS50931"/>
    </source>
</evidence>
<dbReference type="InterPro" id="IPR005119">
    <property type="entry name" value="LysR_subst-bd"/>
</dbReference>
<dbReference type="InterPro" id="IPR036388">
    <property type="entry name" value="WH-like_DNA-bd_sf"/>
</dbReference>
<dbReference type="OrthoDB" id="9803735at2"/>
<dbReference type="InterPro" id="IPR000847">
    <property type="entry name" value="LysR_HTH_N"/>
</dbReference>
<dbReference type="FunFam" id="1.10.10.10:FF:000001">
    <property type="entry name" value="LysR family transcriptional regulator"/>
    <property type="match status" value="1"/>
</dbReference>
<keyword evidence="2" id="KW-0805">Transcription regulation</keyword>
<accession>A0A368XKL5</accession>
<dbReference type="InterPro" id="IPR036390">
    <property type="entry name" value="WH_DNA-bd_sf"/>
</dbReference>
<dbReference type="PANTHER" id="PTHR30126:SF94">
    <property type="entry name" value="LYSR FAMILY TRANSCRIPTIONAL REGULATOR"/>
    <property type="match status" value="1"/>
</dbReference>
<dbReference type="Gene3D" id="3.40.190.10">
    <property type="entry name" value="Periplasmic binding protein-like II"/>
    <property type="match status" value="2"/>
</dbReference>
<protein>
    <submittedName>
        <fullName evidence="6">DNA-binding transcriptional LysR family regulator</fullName>
    </submittedName>
</protein>
<evidence type="ECO:0000313" key="7">
    <source>
        <dbReference type="Proteomes" id="UP000252884"/>
    </source>
</evidence>
<gene>
    <name evidence="6" type="ORF">DES41_10792</name>
</gene>
<dbReference type="PRINTS" id="PR00039">
    <property type="entry name" value="HTHLYSR"/>
</dbReference>